<feature type="domain" description="SusD-like N-terminal" evidence="8">
    <location>
        <begin position="111"/>
        <end position="219"/>
    </location>
</feature>
<evidence type="ECO:0000256" key="5">
    <source>
        <dbReference type="ARBA" id="ARBA00023237"/>
    </source>
</evidence>
<feature type="signal peptide" evidence="6">
    <location>
        <begin position="1"/>
        <end position="18"/>
    </location>
</feature>
<dbReference type="Gene3D" id="1.25.40.390">
    <property type="match status" value="1"/>
</dbReference>
<protein>
    <submittedName>
        <fullName evidence="9">Putative outer membrane starch-binding protein</fullName>
    </submittedName>
</protein>
<feature type="domain" description="RagB/SusD" evidence="7">
    <location>
        <begin position="297"/>
        <end position="587"/>
    </location>
</feature>
<accession>A0A2P8FQC2</accession>
<dbReference type="AlphaFoldDB" id="A0A2P8FQC2"/>
<dbReference type="Proteomes" id="UP000241964">
    <property type="component" value="Unassembled WGS sequence"/>
</dbReference>
<keyword evidence="10" id="KW-1185">Reference proteome</keyword>
<comment type="similarity">
    <text evidence="2">Belongs to the SusD family.</text>
</comment>
<reference evidence="9 10" key="1">
    <citation type="submission" date="2018-03" db="EMBL/GenBank/DDBJ databases">
        <title>Genomic Encyclopedia of Archaeal and Bacterial Type Strains, Phase II (KMG-II): from individual species to whole genera.</title>
        <authorList>
            <person name="Goeker M."/>
        </authorList>
    </citation>
    <scope>NUCLEOTIDE SEQUENCE [LARGE SCALE GENOMIC DNA]</scope>
    <source>
        <strain evidence="9 10">DSM 29057</strain>
    </source>
</reference>
<dbReference type="SUPFAM" id="SSF48452">
    <property type="entry name" value="TPR-like"/>
    <property type="match status" value="1"/>
</dbReference>
<feature type="chain" id="PRO_5015169185" evidence="6">
    <location>
        <begin position="19"/>
        <end position="587"/>
    </location>
</feature>
<dbReference type="GO" id="GO:0009279">
    <property type="term" value="C:cell outer membrane"/>
    <property type="evidence" value="ECO:0007669"/>
    <property type="project" value="UniProtKB-SubCell"/>
</dbReference>
<evidence type="ECO:0000256" key="3">
    <source>
        <dbReference type="ARBA" id="ARBA00022729"/>
    </source>
</evidence>
<name>A0A2P8FQC2_9BACT</name>
<dbReference type="PROSITE" id="PS51257">
    <property type="entry name" value="PROKAR_LIPOPROTEIN"/>
    <property type="match status" value="1"/>
</dbReference>
<evidence type="ECO:0000313" key="10">
    <source>
        <dbReference type="Proteomes" id="UP000241964"/>
    </source>
</evidence>
<organism evidence="9 10">
    <name type="scientific">Dyadobacter jiangsuensis</name>
    <dbReference type="NCBI Taxonomy" id="1591085"/>
    <lineage>
        <taxon>Bacteria</taxon>
        <taxon>Pseudomonadati</taxon>
        <taxon>Bacteroidota</taxon>
        <taxon>Cytophagia</taxon>
        <taxon>Cytophagales</taxon>
        <taxon>Spirosomataceae</taxon>
        <taxon>Dyadobacter</taxon>
    </lineage>
</organism>
<dbReference type="RefSeq" id="WP_170118869.1">
    <property type="nucleotide sequence ID" value="NZ_PYAS01000015.1"/>
</dbReference>
<keyword evidence="4" id="KW-0472">Membrane</keyword>
<evidence type="ECO:0000259" key="8">
    <source>
        <dbReference type="Pfam" id="PF14322"/>
    </source>
</evidence>
<evidence type="ECO:0000256" key="1">
    <source>
        <dbReference type="ARBA" id="ARBA00004442"/>
    </source>
</evidence>
<evidence type="ECO:0000256" key="2">
    <source>
        <dbReference type="ARBA" id="ARBA00006275"/>
    </source>
</evidence>
<dbReference type="Pfam" id="PF14322">
    <property type="entry name" value="SusD-like_3"/>
    <property type="match status" value="1"/>
</dbReference>
<dbReference type="InterPro" id="IPR033985">
    <property type="entry name" value="SusD-like_N"/>
</dbReference>
<sequence>MKKRFLYILLFVCAGVLAGCKEDFLDRAPETNISEAEYWKTANDLQLYANNFYTAFPSTIGAYGTTGIYGYDADEGSDNMIYTGYNTALNGERVVPSSGGGWAYGDWSALRSINYFLANYHKADESWDNKKKFVGEALFFRAYFYYAKLRSFGDLPWVNKPLDPTSAELKNGRLSRAVIVDSLMNDLDKAVDYLPTKSKAAPMRINKEIAQLFQARIALFEGSWEKYHAGTAFGVTGSNGEKFLKKAADVSEALIKGGSGYQLQALAGDEGYWRLFNQTDYSSSTEIMLWRKFDLNLNGGHYWHRYTNTGAARGMTKDLVDSYLCTDGKSIATSPLYKGDATLQTVVANRDPRLAQTLYVADGKHVITNNRPGGAAPALFEIPSFNAANENKPATGYQVYKGHNPDYNQQLDRGTTGLILFRYAEALLIFAEAKAELGTFTQTDADISINLLKSRVGMPTLTVGAALADPNSEFPALSPLINEIRRERRVELACEGYRHDDLFRWAAADEKIVGWKPKGAMRAQWEGKVPAAQLATYPVDSKGYIEFYQNISGMSNGYKFNVGRDYLAPLPQDQMVLNPDIKQNPGW</sequence>
<dbReference type="InterPro" id="IPR011990">
    <property type="entry name" value="TPR-like_helical_dom_sf"/>
</dbReference>
<keyword evidence="3 6" id="KW-0732">Signal</keyword>
<evidence type="ECO:0000256" key="4">
    <source>
        <dbReference type="ARBA" id="ARBA00023136"/>
    </source>
</evidence>
<gene>
    <name evidence="9" type="ORF">CLV60_11550</name>
</gene>
<dbReference type="InterPro" id="IPR012944">
    <property type="entry name" value="SusD_RagB_dom"/>
</dbReference>
<proteinExistence type="inferred from homology"/>
<evidence type="ECO:0000313" key="9">
    <source>
        <dbReference type="EMBL" id="PSL23855.1"/>
    </source>
</evidence>
<evidence type="ECO:0000256" key="6">
    <source>
        <dbReference type="SAM" id="SignalP"/>
    </source>
</evidence>
<dbReference type="Pfam" id="PF07980">
    <property type="entry name" value="SusD_RagB"/>
    <property type="match status" value="1"/>
</dbReference>
<dbReference type="EMBL" id="PYAS01000015">
    <property type="protein sequence ID" value="PSL23855.1"/>
    <property type="molecule type" value="Genomic_DNA"/>
</dbReference>
<comment type="caution">
    <text evidence="9">The sequence shown here is derived from an EMBL/GenBank/DDBJ whole genome shotgun (WGS) entry which is preliminary data.</text>
</comment>
<keyword evidence="5" id="KW-0998">Cell outer membrane</keyword>
<comment type="subcellular location">
    <subcellularLocation>
        <location evidence="1">Cell outer membrane</location>
    </subcellularLocation>
</comment>
<evidence type="ECO:0000259" key="7">
    <source>
        <dbReference type="Pfam" id="PF07980"/>
    </source>
</evidence>